<evidence type="ECO:0000256" key="8">
    <source>
        <dbReference type="ARBA" id="ARBA00023136"/>
    </source>
</evidence>
<dbReference type="Pfam" id="PF03609">
    <property type="entry name" value="EII-Sor"/>
    <property type="match status" value="1"/>
</dbReference>
<keyword evidence="4" id="KW-0762">Sugar transport</keyword>
<accession>A0A9D1HWH5</accession>
<keyword evidence="3" id="KW-1003">Cell membrane</keyword>
<dbReference type="PANTHER" id="PTHR32502">
    <property type="entry name" value="N-ACETYLGALACTOSAMINE PERMEASE II COMPONENT-RELATED"/>
    <property type="match status" value="1"/>
</dbReference>
<evidence type="ECO:0000256" key="2">
    <source>
        <dbReference type="ARBA" id="ARBA00022448"/>
    </source>
</evidence>
<proteinExistence type="predicted"/>
<keyword evidence="5" id="KW-0598">Phosphotransferase system</keyword>
<organism evidence="10 11">
    <name type="scientific">Candidatus Coprovicinus avistercoris</name>
    <dbReference type="NCBI Taxonomy" id="2840754"/>
    <lineage>
        <taxon>Bacteria</taxon>
        <taxon>Bacillati</taxon>
        <taxon>Actinomycetota</taxon>
        <taxon>Coriobacteriia</taxon>
        <taxon>Coriobacteriales</taxon>
        <taxon>Coriobacteriaceae</taxon>
        <taxon>Coriobacteriaceae incertae sedis</taxon>
        <taxon>Candidatus Coprovicinus</taxon>
    </lineage>
</organism>
<feature type="transmembrane region" description="Helical" evidence="9">
    <location>
        <begin position="477"/>
        <end position="498"/>
    </location>
</feature>
<dbReference type="Pfam" id="PF03613">
    <property type="entry name" value="EIID-AGA"/>
    <property type="match status" value="1"/>
</dbReference>
<comment type="subcellular location">
    <subcellularLocation>
        <location evidence="1">Cell membrane</location>
        <topology evidence="1">Multi-pass membrane protein</topology>
    </subcellularLocation>
</comment>
<name>A0A9D1HWH5_9ACTN</name>
<evidence type="ECO:0000313" key="10">
    <source>
        <dbReference type="EMBL" id="HIU23307.1"/>
    </source>
</evidence>
<dbReference type="PROSITE" id="PS51108">
    <property type="entry name" value="PTS_EIID"/>
    <property type="match status" value="1"/>
</dbReference>
<evidence type="ECO:0000256" key="1">
    <source>
        <dbReference type="ARBA" id="ARBA00004651"/>
    </source>
</evidence>
<evidence type="ECO:0000256" key="5">
    <source>
        <dbReference type="ARBA" id="ARBA00022683"/>
    </source>
</evidence>
<evidence type="ECO:0000256" key="7">
    <source>
        <dbReference type="ARBA" id="ARBA00022989"/>
    </source>
</evidence>
<evidence type="ECO:0000256" key="9">
    <source>
        <dbReference type="SAM" id="Phobius"/>
    </source>
</evidence>
<reference evidence="10" key="1">
    <citation type="submission" date="2020-10" db="EMBL/GenBank/DDBJ databases">
        <authorList>
            <person name="Gilroy R."/>
        </authorList>
    </citation>
    <scope>NUCLEOTIDE SEQUENCE</scope>
    <source>
        <strain evidence="10">ChiHjej12B11-29160</strain>
    </source>
</reference>
<dbReference type="Proteomes" id="UP000824078">
    <property type="component" value="Unassembled WGS sequence"/>
</dbReference>
<evidence type="ECO:0000256" key="4">
    <source>
        <dbReference type="ARBA" id="ARBA00022597"/>
    </source>
</evidence>
<protein>
    <submittedName>
        <fullName evidence="10">PTS system mannose/fructose/sorbose family transporter subunit IID</fullName>
    </submittedName>
</protein>
<dbReference type="InterPro" id="IPR004704">
    <property type="entry name" value="PTS_IID_man"/>
</dbReference>
<dbReference type="EMBL" id="DVMQ01000001">
    <property type="protein sequence ID" value="HIU23307.1"/>
    <property type="molecule type" value="Genomic_DNA"/>
</dbReference>
<dbReference type="GO" id="GO:0005886">
    <property type="term" value="C:plasma membrane"/>
    <property type="evidence" value="ECO:0007669"/>
    <property type="project" value="UniProtKB-SubCell"/>
</dbReference>
<sequence>MPVPFALALIYALMWAVDNLAGGTYMDRPIVCCPLVGLVMGDALTGLIIGGFMELAWMGMLSFAGVIDSEPRFGAIPGACAALAGGFGPGVALLVAIPFAYLGGFISSRYNSLNGSVMARWCDPWASEGNLKAICRYHLAVGFIKCLIMSAVMCLCGFVVLGPIVTALSMVPAAALNGLELAAGLLPAVALACMLNLLWDRRFVPLFFAGFALSAYVGASTPAVAVLAIALALTWAFMSKSSAPSQKKVSDKLPGEKYGVTKRDIRSMFWRSLPIEISYNTEREHNMLYVFSLAPILRKIYANDKDALTEALVRHMKFQNTTPQIEPLEIGVVASLEVMNAEANNTMGAAIEAAKETMMGPMGIVGDTLFHSGGFRVLSASLGAALALSGNPLGLVVYCLVFNIPNYLVHWFGIRFGFEDGTGVMELLAGSGLIQKISDVCCVVCTAVVGSLVALYVNVPVVTPLAQSATFEVFVQLMAGICPAFASLAAVWLFVWLLRSRGLNSSVLMLLLLVIGALFGMIGIL</sequence>
<dbReference type="GO" id="GO:0009401">
    <property type="term" value="P:phosphoenolpyruvate-dependent sugar phosphotransferase system"/>
    <property type="evidence" value="ECO:0007669"/>
    <property type="project" value="UniProtKB-KW"/>
</dbReference>
<keyword evidence="6 9" id="KW-0812">Transmembrane</keyword>
<gene>
    <name evidence="10" type="ORF">IAD17_00025</name>
</gene>
<feature type="transmembrane region" description="Helical" evidence="9">
    <location>
        <begin position="147"/>
        <end position="169"/>
    </location>
</feature>
<feature type="transmembrane region" description="Helical" evidence="9">
    <location>
        <begin position="437"/>
        <end position="457"/>
    </location>
</feature>
<dbReference type="InterPro" id="IPR004700">
    <property type="entry name" value="PTS_IIC_man"/>
</dbReference>
<evidence type="ECO:0000256" key="3">
    <source>
        <dbReference type="ARBA" id="ARBA00022475"/>
    </source>
</evidence>
<reference evidence="10" key="2">
    <citation type="journal article" date="2021" name="PeerJ">
        <title>Extensive microbial diversity within the chicken gut microbiome revealed by metagenomics and culture.</title>
        <authorList>
            <person name="Gilroy R."/>
            <person name="Ravi A."/>
            <person name="Getino M."/>
            <person name="Pursley I."/>
            <person name="Horton D.L."/>
            <person name="Alikhan N.F."/>
            <person name="Baker D."/>
            <person name="Gharbi K."/>
            <person name="Hall N."/>
            <person name="Watson M."/>
            <person name="Adriaenssens E.M."/>
            <person name="Foster-Nyarko E."/>
            <person name="Jarju S."/>
            <person name="Secka A."/>
            <person name="Antonio M."/>
            <person name="Oren A."/>
            <person name="Chaudhuri R.R."/>
            <person name="La Ragione R."/>
            <person name="Hildebrand F."/>
            <person name="Pallen M.J."/>
        </authorList>
    </citation>
    <scope>NUCLEOTIDE SEQUENCE</scope>
    <source>
        <strain evidence="10">ChiHjej12B11-29160</strain>
    </source>
</reference>
<feature type="transmembrane region" description="Helical" evidence="9">
    <location>
        <begin position="181"/>
        <end position="199"/>
    </location>
</feature>
<comment type="caution">
    <text evidence="10">The sequence shown here is derived from an EMBL/GenBank/DDBJ whole genome shotgun (WGS) entry which is preliminary data.</text>
</comment>
<keyword evidence="8 9" id="KW-0472">Membrane</keyword>
<evidence type="ECO:0000313" key="11">
    <source>
        <dbReference type="Proteomes" id="UP000824078"/>
    </source>
</evidence>
<dbReference type="PROSITE" id="PS51106">
    <property type="entry name" value="PTS_EIIC_TYPE_4"/>
    <property type="match status" value="1"/>
</dbReference>
<dbReference type="PANTHER" id="PTHR32502:SF23">
    <property type="entry name" value="TRANSPORT PROTEIN, PTS SYSTEM"/>
    <property type="match status" value="1"/>
</dbReference>
<keyword evidence="7 9" id="KW-1133">Transmembrane helix</keyword>
<feature type="transmembrane region" description="Helical" evidence="9">
    <location>
        <begin position="79"/>
        <end position="101"/>
    </location>
</feature>
<feature type="transmembrane region" description="Helical" evidence="9">
    <location>
        <begin position="505"/>
        <end position="524"/>
    </location>
</feature>
<dbReference type="InterPro" id="IPR050303">
    <property type="entry name" value="GatZ_KbaZ_carbometab"/>
</dbReference>
<dbReference type="AlphaFoldDB" id="A0A9D1HWH5"/>
<keyword evidence="2" id="KW-0813">Transport</keyword>
<evidence type="ECO:0000256" key="6">
    <source>
        <dbReference type="ARBA" id="ARBA00022692"/>
    </source>
</evidence>
<feature type="transmembrane region" description="Helical" evidence="9">
    <location>
        <begin position="205"/>
        <end position="238"/>
    </location>
</feature>